<dbReference type="EMBL" id="CP003221">
    <property type="protein sequence ID" value="EGJ50934.1"/>
    <property type="molecule type" value="Genomic_DNA"/>
</dbReference>
<gene>
    <name evidence="2" type="ORF">Desaf_2615</name>
</gene>
<keyword evidence="3" id="KW-1185">Reference proteome</keyword>
<evidence type="ECO:0000313" key="3">
    <source>
        <dbReference type="Proteomes" id="UP000007844"/>
    </source>
</evidence>
<protein>
    <submittedName>
        <fullName evidence="2">Uncharacterized protein</fullName>
    </submittedName>
</protein>
<evidence type="ECO:0000313" key="2">
    <source>
        <dbReference type="EMBL" id="EGJ50934.1"/>
    </source>
</evidence>
<feature type="region of interest" description="Disordered" evidence="1">
    <location>
        <begin position="173"/>
        <end position="200"/>
    </location>
</feature>
<proteinExistence type="predicted"/>
<evidence type="ECO:0000256" key="1">
    <source>
        <dbReference type="SAM" id="MobiDB-lite"/>
    </source>
</evidence>
<dbReference type="AlphaFoldDB" id="F3YZX9"/>
<reference evidence="2 3" key="1">
    <citation type="journal article" date="2011" name="J. Bacteriol.">
        <title>Genome sequence of the mercury-methylating and pleomorphic Desulfovibrio africanus Strain Walvis Bay.</title>
        <authorList>
            <person name="Brown S.D."/>
            <person name="Wall J.D."/>
            <person name="Kucken A.M."/>
            <person name="Gilmour C.C."/>
            <person name="Podar M."/>
            <person name="Brandt C.C."/>
            <person name="Teshima H."/>
            <person name="Detter J.C."/>
            <person name="Han C.S."/>
            <person name="Land M.L."/>
            <person name="Lucas S."/>
            <person name="Han J."/>
            <person name="Pennacchio L."/>
            <person name="Nolan M."/>
            <person name="Pitluck S."/>
            <person name="Woyke T."/>
            <person name="Goodwin L."/>
            <person name="Palumbo A.V."/>
            <person name="Elias D.A."/>
        </authorList>
    </citation>
    <scope>NUCLEOTIDE SEQUENCE [LARGE SCALE GENOMIC DNA]</scope>
    <source>
        <strain evidence="2 3">Walvis Bay</strain>
    </source>
</reference>
<dbReference type="HOGENOM" id="CLU_104540_0_0_7"/>
<dbReference type="KEGG" id="daf:Desaf_2615"/>
<name>F3YZX9_DESAF</name>
<sequence>MGKMIARRIKSNPHFDMIYYMELAGQTRVEQNLLVQLQERWNRWRDQYLSVWKLLPEFAKEDKGYLLVWLDKAVEDEVEVDWQKSPALGLASHNLAICLCMSTVQSLTPELLDGACAPLPRPDKTMRSQLKRMGLEWNPEGRVDRTYAVLTNHPYSGGCELCLMQESCMNSTTRGTAQGAEPVAEQDDLDAAAPVEPKPE</sequence>
<organism evidence="2 3">
    <name type="scientific">Desulfocurvibacter africanus subsp. africanus str. Walvis Bay</name>
    <dbReference type="NCBI Taxonomy" id="690850"/>
    <lineage>
        <taxon>Bacteria</taxon>
        <taxon>Pseudomonadati</taxon>
        <taxon>Thermodesulfobacteriota</taxon>
        <taxon>Desulfovibrionia</taxon>
        <taxon>Desulfovibrionales</taxon>
        <taxon>Desulfovibrionaceae</taxon>
        <taxon>Desulfocurvibacter</taxon>
    </lineage>
</organism>
<dbReference type="eggNOG" id="ENOG5033ZB6">
    <property type="taxonomic scope" value="Bacteria"/>
</dbReference>
<accession>F3YZX9</accession>
<dbReference type="Proteomes" id="UP000007844">
    <property type="component" value="Chromosome"/>
</dbReference>